<evidence type="ECO:0000256" key="1">
    <source>
        <dbReference type="SAM" id="SignalP"/>
    </source>
</evidence>
<evidence type="ECO:0008006" key="4">
    <source>
        <dbReference type="Google" id="ProtNLM"/>
    </source>
</evidence>
<organism evidence="2 3">
    <name type="scientific">Clostridium botulinum D str. 1873</name>
    <dbReference type="NCBI Taxonomy" id="592027"/>
    <lineage>
        <taxon>Bacteria</taxon>
        <taxon>Bacillati</taxon>
        <taxon>Bacillota</taxon>
        <taxon>Clostridia</taxon>
        <taxon>Eubacteriales</taxon>
        <taxon>Clostridiaceae</taxon>
        <taxon>Clostridium</taxon>
    </lineage>
</organism>
<keyword evidence="1" id="KW-0732">Signal</keyword>
<dbReference type="AlphaFoldDB" id="A0A9P2G9F3"/>
<reference evidence="2 3" key="1">
    <citation type="submission" date="2009-10" db="EMBL/GenBank/DDBJ databases">
        <authorList>
            <person name="Shrivastava S."/>
            <person name="Brinkac L.B."/>
            <person name="Brown J.L."/>
            <person name="Bruce D.B."/>
            <person name="Detter C."/>
            <person name="Green L.D."/>
            <person name="Munk C.A."/>
            <person name="Rogers Y.C."/>
            <person name="Tapia R."/>
            <person name="Saunders E.S."/>
            <person name="Sims D.R."/>
            <person name="Smith L.A."/>
            <person name="Smith T.J."/>
            <person name="Sutton G."/>
            <person name="Brettin T."/>
        </authorList>
    </citation>
    <scope>NUCLEOTIDE SEQUENCE [LARGE SCALE GENOMIC DNA]</scope>
    <source>
        <strain evidence="3">D str. 1873</strain>
    </source>
</reference>
<evidence type="ECO:0000313" key="3">
    <source>
        <dbReference type="Proteomes" id="UP000006160"/>
    </source>
</evidence>
<name>A0A9P2G9F3_CLOBO</name>
<comment type="caution">
    <text evidence="2">The sequence shown here is derived from an EMBL/GenBank/DDBJ whole genome shotgun (WGS) entry which is preliminary data.</text>
</comment>
<accession>A0A9P2G9F3</accession>
<proteinExistence type="predicted"/>
<feature type="chain" id="PRO_5040329588" description="Insecticidal crystal toxin domain-containing protein" evidence="1">
    <location>
        <begin position="24"/>
        <end position="321"/>
    </location>
</feature>
<dbReference type="Proteomes" id="UP000006160">
    <property type="component" value="Unassembled WGS sequence"/>
</dbReference>
<evidence type="ECO:0000313" key="2">
    <source>
        <dbReference type="EMBL" id="EES92419.1"/>
    </source>
</evidence>
<gene>
    <name evidence="2" type="ORF">CLG_B0519</name>
</gene>
<dbReference type="GeneID" id="66319145"/>
<dbReference type="RefSeq" id="WP_004444324.1">
    <property type="nucleotide sequence ID" value="NZ_ACSJ01000001.1"/>
</dbReference>
<feature type="signal peptide" evidence="1">
    <location>
        <begin position="1"/>
        <end position="23"/>
    </location>
</feature>
<protein>
    <recommendedName>
        <fullName evidence="4">Insecticidal crystal toxin domain-containing protein</fullName>
    </recommendedName>
</protein>
<sequence>MKKLFLCGLISILLCGTVSQVKAFDKELILPTVKTAVINEKIQPKIKVSQKTSIVNPWMHIDVKLDANKSKNGDVNYAEKSMSKFVDYLLQKELLLNTGDYYFILSNGYVIDKDNRSTSKTREMFKKEILEKDFYKGDTMYKIVILNPNNKVKRTTYWKLIDLIDLPAGSSHTLNKKYTVGVTKTEQVEIGQTFGLKFGAEINASAGFDLKYASAKIDTKLSTELNSAVSKNFTDNREIKSLFESNTNVSYNPSEKDRAILRYQLVDNYKAEDKSFKESALDLEDAMNANGEHLVKLIPTGGNDGIDVPTDEIFDVTIDKQ</sequence>
<dbReference type="EMBL" id="ACSJ01000001">
    <property type="protein sequence ID" value="EES92419.1"/>
    <property type="molecule type" value="Genomic_DNA"/>
</dbReference>